<proteinExistence type="predicted"/>
<dbReference type="Gene3D" id="3.50.30.50">
    <property type="entry name" value="Putative cyclase"/>
    <property type="match status" value="1"/>
</dbReference>
<name>A0ABW1U6Z1_9BURK</name>
<dbReference type="InterPro" id="IPR037175">
    <property type="entry name" value="KFase_sf"/>
</dbReference>
<dbReference type="Pfam" id="PF04199">
    <property type="entry name" value="Cyclase"/>
    <property type="match status" value="1"/>
</dbReference>
<evidence type="ECO:0000313" key="2">
    <source>
        <dbReference type="Proteomes" id="UP001596270"/>
    </source>
</evidence>
<dbReference type="PANTHER" id="PTHR34861">
    <property type="match status" value="1"/>
</dbReference>
<dbReference type="Proteomes" id="UP001596270">
    <property type="component" value="Unassembled WGS sequence"/>
</dbReference>
<dbReference type="SUPFAM" id="SSF102198">
    <property type="entry name" value="Putative cyclase"/>
    <property type="match status" value="1"/>
</dbReference>
<dbReference type="InterPro" id="IPR007325">
    <property type="entry name" value="KFase/CYL"/>
</dbReference>
<comment type="caution">
    <text evidence="1">The sequence shown here is derived from an EMBL/GenBank/DDBJ whole genome shotgun (WGS) entry which is preliminary data.</text>
</comment>
<accession>A0ABW1U6Z1</accession>
<keyword evidence="2" id="KW-1185">Reference proteome</keyword>
<reference evidence="2" key="1">
    <citation type="journal article" date="2019" name="Int. J. Syst. Evol. Microbiol.">
        <title>The Global Catalogue of Microorganisms (GCM) 10K type strain sequencing project: providing services to taxonomists for standard genome sequencing and annotation.</title>
        <authorList>
            <consortium name="The Broad Institute Genomics Platform"/>
            <consortium name="The Broad Institute Genome Sequencing Center for Infectious Disease"/>
            <person name="Wu L."/>
            <person name="Ma J."/>
        </authorList>
    </citation>
    <scope>NUCLEOTIDE SEQUENCE [LARGE SCALE GENOMIC DNA]</scope>
    <source>
        <strain evidence="2">CCUG 39402</strain>
    </source>
</reference>
<dbReference type="PANTHER" id="PTHR34861:SF11">
    <property type="entry name" value="CYCLASE"/>
    <property type="match status" value="1"/>
</dbReference>
<sequence>MKRWTNRPNGANWGDFGDDDQRGRLNFLTPDVVKRAVAEVREGKVFCLSLPLDLPGGNVLNPRRFPPKIEFSMRGEDPAINYPMGKLNPGQTDVVCDDKVTLSTQYSTQWDSLAHFGAVFDADGDGKPEVVYYNGYRGGEHVRGPFDYLNGRKPMPGPYGARALGIENMASAGVQGRGVLIDLMHHFGTEPKAIGYDELMYVLKTDGIEILRGDILCVRTGFDRVLIGHGGNPPAGVATSICCGLNGSDEKLLRWIDEAGIVAIASDNEGVEFLPTPKPNPMGTHVPLHEHCLFKLGIHLGELFLLSDLAEWLRANGRFTFLLTAPPLRLPTAVGSPVTPIATV</sequence>
<organism evidence="1 2">
    <name type="scientific">Polaromonas aquatica</name>
    <dbReference type="NCBI Taxonomy" id="332657"/>
    <lineage>
        <taxon>Bacteria</taxon>
        <taxon>Pseudomonadati</taxon>
        <taxon>Pseudomonadota</taxon>
        <taxon>Betaproteobacteria</taxon>
        <taxon>Burkholderiales</taxon>
        <taxon>Comamonadaceae</taxon>
        <taxon>Polaromonas</taxon>
    </lineage>
</organism>
<dbReference type="EMBL" id="JBHSRS010000084">
    <property type="protein sequence ID" value="MFC6284938.1"/>
    <property type="molecule type" value="Genomic_DNA"/>
</dbReference>
<protein>
    <submittedName>
        <fullName evidence="1">Cyclase family protein</fullName>
    </submittedName>
</protein>
<gene>
    <name evidence="1" type="ORF">ACFQND_27240</name>
</gene>
<evidence type="ECO:0000313" key="1">
    <source>
        <dbReference type="EMBL" id="MFC6284938.1"/>
    </source>
</evidence>
<dbReference type="RefSeq" id="WP_371439393.1">
    <property type="nucleotide sequence ID" value="NZ_JBHSRS010000084.1"/>
</dbReference>